<reference evidence="2" key="1">
    <citation type="journal article" date="2019" name="Int. J. Syst. Evol. Microbiol.">
        <title>The Global Catalogue of Microorganisms (GCM) 10K type strain sequencing project: providing services to taxonomists for standard genome sequencing and annotation.</title>
        <authorList>
            <consortium name="The Broad Institute Genomics Platform"/>
            <consortium name="The Broad Institute Genome Sequencing Center for Infectious Disease"/>
            <person name="Wu L."/>
            <person name="Ma J."/>
        </authorList>
    </citation>
    <scope>NUCLEOTIDE SEQUENCE [LARGE SCALE GENOMIC DNA]</scope>
    <source>
        <strain evidence="2">KCTC 3950</strain>
    </source>
</reference>
<protein>
    <recommendedName>
        <fullName evidence="3">Antibiotic biosynthesis monooxygenase</fullName>
    </recommendedName>
</protein>
<proteinExistence type="predicted"/>
<comment type="caution">
    <text evidence="1">The sequence shown here is derived from an EMBL/GenBank/DDBJ whole genome shotgun (WGS) entry which is preliminary data.</text>
</comment>
<gene>
    <name evidence="1" type="ORF">ACFSUF_12985</name>
</gene>
<accession>A0ABW5PEB5</accession>
<dbReference type="EMBL" id="JBHUME010000008">
    <property type="protein sequence ID" value="MFD2613338.1"/>
    <property type="molecule type" value="Genomic_DNA"/>
</dbReference>
<dbReference type="RefSeq" id="WP_377603335.1">
    <property type="nucleotide sequence ID" value="NZ_JBHUME010000008.1"/>
</dbReference>
<evidence type="ECO:0000313" key="1">
    <source>
        <dbReference type="EMBL" id="MFD2613338.1"/>
    </source>
</evidence>
<organism evidence="1 2">
    <name type="scientific">Paenibacillus gansuensis</name>
    <dbReference type="NCBI Taxonomy" id="306542"/>
    <lineage>
        <taxon>Bacteria</taxon>
        <taxon>Bacillati</taxon>
        <taxon>Bacillota</taxon>
        <taxon>Bacilli</taxon>
        <taxon>Bacillales</taxon>
        <taxon>Paenibacillaceae</taxon>
        <taxon>Paenibacillus</taxon>
    </lineage>
</organism>
<evidence type="ECO:0000313" key="2">
    <source>
        <dbReference type="Proteomes" id="UP001597541"/>
    </source>
</evidence>
<name>A0ABW5PEB5_9BACL</name>
<dbReference type="Proteomes" id="UP001597541">
    <property type="component" value="Unassembled WGS sequence"/>
</dbReference>
<sequence length="41" mass="4809">MSAITMMVILRAKNGKEPAYRQSIEPLLETREVHRLRKLDL</sequence>
<keyword evidence="2" id="KW-1185">Reference proteome</keyword>
<evidence type="ECO:0008006" key="3">
    <source>
        <dbReference type="Google" id="ProtNLM"/>
    </source>
</evidence>